<evidence type="ECO:0000256" key="2">
    <source>
        <dbReference type="SAM" id="SignalP"/>
    </source>
</evidence>
<reference evidence="4" key="1">
    <citation type="journal article" date="2011" name="PLoS Biol.">
        <title>Gene gain and loss during evolution of obligate parasitism in the white rust pathogen of Arabidopsis thaliana.</title>
        <authorList>
            <person name="Kemen E."/>
            <person name="Gardiner A."/>
            <person name="Schultz-Larsen T."/>
            <person name="Kemen A.C."/>
            <person name="Balmuth A.L."/>
            <person name="Robert-Seilaniantz A."/>
            <person name="Bailey K."/>
            <person name="Holub E."/>
            <person name="Studholme D.J."/>
            <person name="Maclean D."/>
            <person name="Jones J.D."/>
        </authorList>
    </citation>
    <scope>NUCLEOTIDE SEQUENCE</scope>
</reference>
<dbReference type="Gene3D" id="3.40.30.10">
    <property type="entry name" value="Glutaredoxin"/>
    <property type="match status" value="1"/>
</dbReference>
<reference evidence="4" key="2">
    <citation type="submission" date="2011-02" db="EMBL/GenBank/DDBJ databases">
        <authorList>
            <person name="MacLean D."/>
        </authorList>
    </citation>
    <scope>NUCLEOTIDE SEQUENCE</scope>
</reference>
<feature type="transmembrane region" description="Helical" evidence="1">
    <location>
        <begin position="171"/>
        <end position="196"/>
    </location>
</feature>
<keyword evidence="1" id="KW-1133">Transmembrane helix</keyword>
<dbReference type="AlphaFoldDB" id="F0VZ41"/>
<dbReference type="InterPro" id="IPR013766">
    <property type="entry name" value="Thioredoxin_domain"/>
</dbReference>
<evidence type="ECO:0000259" key="3">
    <source>
        <dbReference type="PROSITE" id="PS51352"/>
    </source>
</evidence>
<gene>
    <name evidence="4" type="primary">AlNc14C1G182</name>
    <name evidence="4" type="ORF">ALNC14_001990</name>
</gene>
<keyword evidence="4" id="KW-0413">Isomerase</keyword>
<keyword evidence="2" id="KW-0732">Signal</keyword>
<protein>
    <submittedName>
        <fullName evidence="4">Protein disulfideisomerase putative</fullName>
    </submittedName>
</protein>
<dbReference type="PANTHER" id="PTHR19991:SF2">
    <property type="entry name" value="GH08893P"/>
    <property type="match status" value="1"/>
</dbReference>
<feature type="chain" id="PRO_5003258985" evidence="2">
    <location>
        <begin position="22"/>
        <end position="208"/>
    </location>
</feature>
<organism evidence="4">
    <name type="scientific">Albugo laibachii Nc14</name>
    <dbReference type="NCBI Taxonomy" id="890382"/>
    <lineage>
        <taxon>Eukaryota</taxon>
        <taxon>Sar</taxon>
        <taxon>Stramenopiles</taxon>
        <taxon>Oomycota</taxon>
        <taxon>Peronosporomycetes</taxon>
        <taxon>Albuginales</taxon>
        <taxon>Albuginaceae</taxon>
        <taxon>Albugo</taxon>
    </lineage>
</organism>
<name>F0VZ41_9STRA</name>
<sequence>MERMISKILFCILLNFVSIDGKQSTIVTLDNDNFEKLTQASTGATTGDWLIEFYAPCCDHCKRLLPIFEEVATKLKGTINVAKVDAIANRELGVRFGISGYPTIIFFRQGVMYKYKQERSKEALSQFTKEGYKQVEGVKVPSSPTMLNKILQISQDVYADAEKLLVAKKRAVLTIFSSGILLGLVLGILCTMCFTCRDAIQPSKEKMT</sequence>
<dbReference type="CDD" id="cd02961">
    <property type="entry name" value="PDI_a_family"/>
    <property type="match status" value="1"/>
</dbReference>
<keyword evidence="1" id="KW-0812">Transmembrane</keyword>
<dbReference type="InterPro" id="IPR036249">
    <property type="entry name" value="Thioredoxin-like_sf"/>
</dbReference>
<dbReference type="PANTHER" id="PTHR19991">
    <property type="entry name" value="L 2 01289"/>
    <property type="match status" value="1"/>
</dbReference>
<proteinExistence type="predicted"/>
<accession>F0VZ41</accession>
<dbReference type="GO" id="GO:0016853">
    <property type="term" value="F:isomerase activity"/>
    <property type="evidence" value="ECO:0007669"/>
    <property type="project" value="UniProtKB-KW"/>
</dbReference>
<keyword evidence="1" id="KW-0472">Membrane</keyword>
<dbReference type="SUPFAM" id="SSF52833">
    <property type="entry name" value="Thioredoxin-like"/>
    <property type="match status" value="1"/>
</dbReference>
<feature type="signal peptide" evidence="2">
    <location>
        <begin position="1"/>
        <end position="21"/>
    </location>
</feature>
<feature type="domain" description="Thioredoxin" evidence="3">
    <location>
        <begin position="18"/>
        <end position="133"/>
    </location>
</feature>
<dbReference type="PROSITE" id="PS51352">
    <property type="entry name" value="THIOREDOXIN_2"/>
    <property type="match status" value="1"/>
</dbReference>
<evidence type="ECO:0000256" key="1">
    <source>
        <dbReference type="SAM" id="Phobius"/>
    </source>
</evidence>
<evidence type="ECO:0000313" key="4">
    <source>
        <dbReference type="EMBL" id="CCA14056.1"/>
    </source>
</evidence>
<dbReference type="HOGENOM" id="CLU_069292_4_0_1"/>
<dbReference type="EMBL" id="FR824046">
    <property type="protein sequence ID" value="CCA14056.1"/>
    <property type="molecule type" value="Genomic_DNA"/>
</dbReference>
<dbReference type="Pfam" id="PF00085">
    <property type="entry name" value="Thioredoxin"/>
    <property type="match status" value="1"/>
</dbReference>